<evidence type="ECO:0000313" key="1">
    <source>
        <dbReference type="EMBL" id="KKM71789.1"/>
    </source>
</evidence>
<dbReference type="EMBL" id="LAZR01009575">
    <property type="protein sequence ID" value="KKM71789.1"/>
    <property type="molecule type" value="Genomic_DNA"/>
</dbReference>
<proteinExistence type="predicted"/>
<accession>A0A0F9JPP1</accession>
<dbReference type="AlphaFoldDB" id="A0A0F9JPP1"/>
<comment type="caution">
    <text evidence="1">The sequence shown here is derived from an EMBL/GenBank/DDBJ whole genome shotgun (WGS) entry which is preliminary data.</text>
</comment>
<evidence type="ECO:0008006" key="2">
    <source>
        <dbReference type="Google" id="ProtNLM"/>
    </source>
</evidence>
<reference evidence="1" key="1">
    <citation type="journal article" date="2015" name="Nature">
        <title>Complex archaea that bridge the gap between prokaryotes and eukaryotes.</title>
        <authorList>
            <person name="Spang A."/>
            <person name="Saw J.H."/>
            <person name="Jorgensen S.L."/>
            <person name="Zaremba-Niedzwiedzka K."/>
            <person name="Martijn J."/>
            <person name="Lind A.E."/>
            <person name="van Eijk R."/>
            <person name="Schleper C."/>
            <person name="Guy L."/>
            <person name="Ettema T.J."/>
        </authorList>
    </citation>
    <scope>NUCLEOTIDE SEQUENCE</scope>
</reference>
<protein>
    <recommendedName>
        <fullName evidence="2">Phage portal protein</fullName>
    </recommendedName>
</protein>
<name>A0A0F9JPP1_9ZZZZ</name>
<organism evidence="1">
    <name type="scientific">marine sediment metagenome</name>
    <dbReference type="NCBI Taxonomy" id="412755"/>
    <lineage>
        <taxon>unclassified sequences</taxon>
        <taxon>metagenomes</taxon>
        <taxon>ecological metagenomes</taxon>
    </lineage>
</organism>
<gene>
    <name evidence="1" type="ORF">LCGC14_1427140</name>
</gene>
<sequence>MAGLLFAKRRVNYKRLPQQIDVAKEIHAYDLDNLYPQRIKELHYRSPLAKAAVEVQADFIAGDGWENETAGETIANSDGYTFNDLLNFLSQDYSLFLGLSIHFNFNGLGQVIEANFLPFEYVRFGLPSPMGKHSNVKVSNNWEQASQKNKLDSLISPVTYPLYNPFTAGMEALVGPGGQVLYFTTVPDLYPLSSIDAIADTVQTDAEIMRYELNNTRSGYHGGLFYHYPNDVEEGSEEEDRIVETVSQMSGSDGPGIMVTFGDEEYKLSDNIVTIDDPTISDLYEGVSSRIEKTVVQNFAIPQQLVGIQADSSVFSQAVMQDGFIYYNIRTRKFRNNMARIFKSFGELWHEGPLDFGKIKEREYITPVFRQEVVQPGQESQEAETEEQEKDAKLTAIYGSSRYNRYATSGY</sequence>